<evidence type="ECO:0000256" key="1">
    <source>
        <dbReference type="ARBA" id="ARBA00001946"/>
    </source>
</evidence>
<reference evidence="5 6" key="1">
    <citation type="submission" date="2019-08" db="EMBL/GenBank/DDBJ databases">
        <title>Hyperibacter terrae gen. nov., sp. nov. and Hyperibacter viscosus sp. nov., two new members in the family Rhodospirillaceae isolated from the rhizosphere of Hypericum perforatum.</title>
        <authorList>
            <person name="Noviana Z."/>
        </authorList>
    </citation>
    <scope>NUCLEOTIDE SEQUENCE [LARGE SCALE GENOMIC DNA]</scope>
    <source>
        <strain evidence="5 6">R5913</strain>
    </source>
</reference>
<dbReference type="PANTHER" id="PTHR46193:SF10">
    <property type="entry name" value="6-PHOSPHOGLUCONATE PHOSPHATASE"/>
    <property type="match status" value="1"/>
</dbReference>
<dbReference type="GO" id="GO:0003824">
    <property type="term" value="F:catalytic activity"/>
    <property type="evidence" value="ECO:0007669"/>
    <property type="project" value="UniProtKB-ARBA"/>
</dbReference>
<dbReference type="PANTHER" id="PTHR46193">
    <property type="entry name" value="6-PHOSPHOGLUCONATE PHOSPHATASE"/>
    <property type="match status" value="1"/>
</dbReference>
<dbReference type="EMBL" id="CP042906">
    <property type="protein sequence ID" value="QEX20032.1"/>
    <property type="molecule type" value="Genomic_DNA"/>
</dbReference>
<dbReference type="SFLD" id="SFLDG01135">
    <property type="entry name" value="C1.5.6:_HAD__Beta-PGM__Phospha"/>
    <property type="match status" value="1"/>
</dbReference>
<evidence type="ECO:0000256" key="4">
    <source>
        <dbReference type="ARBA" id="ARBA00022842"/>
    </source>
</evidence>
<evidence type="ECO:0000313" key="6">
    <source>
        <dbReference type="Proteomes" id="UP000326202"/>
    </source>
</evidence>
<dbReference type="Proteomes" id="UP000326202">
    <property type="component" value="Chromosome"/>
</dbReference>
<name>A0A5J6MQS3_9PROT</name>
<dbReference type="RefSeq" id="WP_151180038.1">
    <property type="nucleotide sequence ID" value="NZ_CP042906.1"/>
</dbReference>
<dbReference type="SFLD" id="SFLDS00003">
    <property type="entry name" value="Haloacid_Dehalogenase"/>
    <property type="match status" value="1"/>
</dbReference>
<sequence>MSRPGRPELVIFDCDGVLVDSEVIACRVLSESLAEAGIPVAADDIAENYVGLSAATIFADIERRTGRRVPEDFAPSTRPRLEAAFAAELAAMPGVATALAAIATRVCVASSSAPVRLRHSLTLTGLIDRFSPHIFSAEQVARGKPAPDLFLLASATMGVRPEACWVIEDSRAGIEAAGAAGMMAIGFSGGSHCRADHGERLRQAGATRVLASMDELTSLLAATSR</sequence>
<dbReference type="InterPro" id="IPR023214">
    <property type="entry name" value="HAD_sf"/>
</dbReference>
<evidence type="ECO:0000256" key="2">
    <source>
        <dbReference type="ARBA" id="ARBA00006171"/>
    </source>
</evidence>
<dbReference type="OrthoDB" id="9797743at2"/>
<comment type="similarity">
    <text evidence="2">Belongs to the HAD-like hydrolase superfamily. CbbY/CbbZ/Gph/YieH family.</text>
</comment>
<dbReference type="GO" id="GO:0046872">
    <property type="term" value="F:metal ion binding"/>
    <property type="evidence" value="ECO:0007669"/>
    <property type="project" value="UniProtKB-KW"/>
</dbReference>
<protein>
    <submittedName>
        <fullName evidence="5">Haloacid dehalogenase</fullName>
    </submittedName>
</protein>
<dbReference type="NCBIfam" id="TIGR01509">
    <property type="entry name" value="HAD-SF-IA-v3"/>
    <property type="match status" value="1"/>
</dbReference>
<keyword evidence="6" id="KW-1185">Reference proteome</keyword>
<accession>A0A5J6MQS3</accession>
<comment type="cofactor">
    <cofactor evidence="1">
        <name>Mg(2+)</name>
        <dbReference type="ChEBI" id="CHEBI:18420"/>
    </cofactor>
</comment>
<dbReference type="Gene3D" id="3.40.50.1000">
    <property type="entry name" value="HAD superfamily/HAD-like"/>
    <property type="match status" value="1"/>
</dbReference>
<dbReference type="Gene3D" id="1.10.150.240">
    <property type="entry name" value="Putative phosphatase, domain 2"/>
    <property type="match status" value="1"/>
</dbReference>
<keyword evidence="3" id="KW-0479">Metal-binding</keyword>
<organism evidence="5 6">
    <name type="scientific">Hypericibacter terrae</name>
    <dbReference type="NCBI Taxonomy" id="2602015"/>
    <lineage>
        <taxon>Bacteria</taxon>
        <taxon>Pseudomonadati</taxon>
        <taxon>Pseudomonadota</taxon>
        <taxon>Alphaproteobacteria</taxon>
        <taxon>Rhodospirillales</taxon>
        <taxon>Dongiaceae</taxon>
        <taxon>Hypericibacter</taxon>
    </lineage>
</organism>
<dbReference type="InterPro" id="IPR023198">
    <property type="entry name" value="PGP-like_dom2"/>
</dbReference>
<evidence type="ECO:0000313" key="5">
    <source>
        <dbReference type="EMBL" id="QEX20032.1"/>
    </source>
</evidence>
<proteinExistence type="inferred from homology"/>
<evidence type="ECO:0000256" key="3">
    <source>
        <dbReference type="ARBA" id="ARBA00022723"/>
    </source>
</evidence>
<dbReference type="SFLD" id="SFLDG01129">
    <property type="entry name" value="C1.5:_HAD__Beta-PGM__Phosphata"/>
    <property type="match status" value="1"/>
</dbReference>
<dbReference type="KEGG" id="htq:FRZ44_53470"/>
<dbReference type="InterPro" id="IPR036412">
    <property type="entry name" value="HAD-like_sf"/>
</dbReference>
<dbReference type="SUPFAM" id="SSF56784">
    <property type="entry name" value="HAD-like"/>
    <property type="match status" value="1"/>
</dbReference>
<dbReference type="Pfam" id="PF00702">
    <property type="entry name" value="Hydrolase"/>
    <property type="match status" value="1"/>
</dbReference>
<dbReference type="InterPro" id="IPR051600">
    <property type="entry name" value="Beta-PGM-like"/>
</dbReference>
<dbReference type="AlphaFoldDB" id="A0A5J6MQS3"/>
<keyword evidence="4" id="KW-0460">Magnesium</keyword>
<gene>
    <name evidence="5" type="ORF">FRZ44_53470</name>
</gene>
<dbReference type="InterPro" id="IPR006439">
    <property type="entry name" value="HAD-SF_hydro_IA"/>
</dbReference>